<name>A0A1I4P6K7_9BURK</name>
<sequence>MSAAVLVLSAGQLRAGGAALAAMTFPHYRPLLADADAADLLALAVLHDGLPCALLLARRGEASLLSLFVAAGQRRQGLARRLLAALEQQLVRGGGQAVATAWMDNMPAAAAFAALLRDAAWAEPQPRMVLYRADLARLARADWLLGLAEPPAGHAIVPWSGLDAGQLATLRQAVRFEAWVPPDLVPFDFAGAGLDGAAAEPRLALAYTVWGEVVGWNLAHRLDADTVRASCTFVRPELQQQLLMLSLWRAAFGAAAAAGYRTVSWAVARQRPAMLAFNDRFMAPYLAQRSESWACGKRLAPPDQGI</sequence>
<dbReference type="Proteomes" id="UP000199470">
    <property type="component" value="Unassembled WGS sequence"/>
</dbReference>
<dbReference type="InterPro" id="IPR000182">
    <property type="entry name" value="GNAT_dom"/>
</dbReference>
<dbReference type="SUPFAM" id="SSF55729">
    <property type="entry name" value="Acyl-CoA N-acyltransferases (Nat)"/>
    <property type="match status" value="2"/>
</dbReference>
<keyword evidence="2" id="KW-0808">Transferase</keyword>
<evidence type="ECO:0000313" key="3">
    <source>
        <dbReference type="Proteomes" id="UP000199470"/>
    </source>
</evidence>
<dbReference type="STRING" id="758825.SAMN02982985_03285"/>
<dbReference type="AlphaFoldDB" id="A0A1I4P6K7"/>
<accession>A0A1I4P6K7</accession>
<dbReference type="Gene3D" id="3.40.630.30">
    <property type="match status" value="2"/>
</dbReference>
<organism evidence="2 3">
    <name type="scientific">Rugamonas rubra</name>
    <dbReference type="NCBI Taxonomy" id="758825"/>
    <lineage>
        <taxon>Bacteria</taxon>
        <taxon>Pseudomonadati</taxon>
        <taxon>Pseudomonadota</taxon>
        <taxon>Betaproteobacteria</taxon>
        <taxon>Burkholderiales</taxon>
        <taxon>Oxalobacteraceae</taxon>
        <taxon>Telluria group</taxon>
        <taxon>Rugamonas</taxon>
    </lineage>
</organism>
<evidence type="ECO:0000259" key="1">
    <source>
        <dbReference type="PROSITE" id="PS51186"/>
    </source>
</evidence>
<evidence type="ECO:0000313" key="2">
    <source>
        <dbReference type="EMBL" id="SFM23177.1"/>
    </source>
</evidence>
<dbReference type="RefSeq" id="WP_093388772.1">
    <property type="nucleotide sequence ID" value="NZ_FOTW01000015.1"/>
</dbReference>
<dbReference type="Pfam" id="PF00583">
    <property type="entry name" value="Acetyltransf_1"/>
    <property type="match status" value="1"/>
</dbReference>
<keyword evidence="3" id="KW-1185">Reference proteome</keyword>
<proteinExistence type="predicted"/>
<dbReference type="CDD" id="cd04301">
    <property type="entry name" value="NAT_SF"/>
    <property type="match status" value="1"/>
</dbReference>
<dbReference type="InterPro" id="IPR016181">
    <property type="entry name" value="Acyl_CoA_acyltransferase"/>
</dbReference>
<dbReference type="PROSITE" id="PS51186">
    <property type="entry name" value="GNAT"/>
    <property type="match status" value="1"/>
</dbReference>
<dbReference type="EMBL" id="FOTW01000015">
    <property type="protein sequence ID" value="SFM23177.1"/>
    <property type="molecule type" value="Genomic_DNA"/>
</dbReference>
<protein>
    <submittedName>
        <fullName evidence="2">Acetyltransferase (GNAT) family protein</fullName>
    </submittedName>
</protein>
<reference evidence="2 3" key="1">
    <citation type="submission" date="2016-10" db="EMBL/GenBank/DDBJ databases">
        <authorList>
            <person name="de Groot N.N."/>
        </authorList>
    </citation>
    <scope>NUCLEOTIDE SEQUENCE [LARGE SCALE GENOMIC DNA]</scope>
    <source>
        <strain evidence="2 3">ATCC 43154</strain>
    </source>
</reference>
<feature type="domain" description="N-acetyltransferase" evidence="1">
    <location>
        <begin position="3"/>
        <end position="169"/>
    </location>
</feature>
<gene>
    <name evidence="2" type="ORF">SAMN02982985_03285</name>
</gene>
<dbReference type="GO" id="GO:0016747">
    <property type="term" value="F:acyltransferase activity, transferring groups other than amino-acyl groups"/>
    <property type="evidence" value="ECO:0007669"/>
    <property type="project" value="InterPro"/>
</dbReference>